<protein>
    <submittedName>
        <fullName evidence="2">Uncharacterized protein</fullName>
    </submittedName>
</protein>
<gene>
    <name evidence="2" type="primary">Vigan.01G022700</name>
    <name evidence="2" type="ORF">VIGAN_01022700</name>
</gene>
<dbReference type="EMBL" id="AP015034">
    <property type="protein sequence ID" value="BAT72790.1"/>
    <property type="molecule type" value="Genomic_DNA"/>
</dbReference>
<name>A0A0S3QWR1_PHAAN</name>
<feature type="region of interest" description="Disordered" evidence="1">
    <location>
        <begin position="18"/>
        <end position="42"/>
    </location>
</feature>
<organism evidence="2 3">
    <name type="scientific">Vigna angularis var. angularis</name>
    <dbReference type="NCBI Taxonomy" id="157739"/>
    <lineage>
        <taxon>Eukaryota</taxon>
        <taxon>Viridiplantae</taxon>
        <taxon>Streptophyta</taxon>
        <taxon>Embryophyta</taxon>
        <taxon>Tracheophyta</taxon>
        <taxon>Spermatophyta</taxon>
        <taxon>Magnoliopsida</taxon>
        <taxon>eudicotyledons</taxon>
        <taxon>Gunneridae</taxon>
        <taxon>Pentapetalae</taxon>
        <taxon>rosids</taxon>
        <taxon>fabids</taxon>
        <taxon>Fabales</taxon>
        <taxon>Fabaceae</taxon>
        <taxon>Papilionoideae</taxon>
        <taxon>50 kb inversion clade</taxon>
        <taxon>NPAAA clade</taxon>
        <taxon>indigoferoid/millettioid clade</taxon>
        <taxon>Phaseoleae</taxon>
        <taxon>Vigna</taxon>
    </lineage>
</organism>
<accession>A0A0S3QWR1</accession>
<evidence type="ECO:0000313" key="3">
    <source>
        <dbReference type="Proteomes" id="UP000291084"/>
    </source>
</evidence>
<sequence length="108" mass="12479">MRAVMDGVEKGKKKRVVGVRVRGEEERETAQKQKLDQEGPTQEEVDHFFAILRRMKLALVHFHRKPNAANHWRETLEETHLTFRHPPVENNAADRFDLNAVAPEAADT</sequence>
<evidence type="ECO:0000313" key="2">
    <source>
        <dbReference type="EMBL" id="BAT72790.1"/>
    </source>
</evidence>
<reference evidence="2 3" key="1">
    <citation type="journal article" date="2015" name="Sci. Rep.">
        <title>The power of single molecule real-time sequencing technology in the de novo assembly of a eukaryotic genome.</title>
        <authorList>
            <person name="Sakai H."/>
            <person name="Naito K."/>
            <person name="Ogiso-Tanaka E."/>
            <person name="Takahashi Y."/>
            <person name="Iseki K."/>
            <person name="Muto C."/>
            <person name="Satou K."/>
            <person name="Teruya K."/>
            <person name="Shiroma A."/>
            <person name="Shimoji M."/>
            <person name="Hirano T."/>
            <person name="Itoh T."/>
            <person name="Kaga A."/>
            <person name="Tomooka N."/>
        </authorList>
    </citation>
    <scope>NUCLEOTIDE SEQUENCE [LARGE SCALE GENOMIC DNA]</scope>
    <source>
        <strain evidence="3">cv. Shumari</strain>
    </source>
</reference>
<feature type="compositionally biased region" description="Basic and acidic residues" evidence="1">
    <location>
        <begin position="21"/>
        <end position="37"/>
    </location>
</feature>
<proteinExistence type="predicted"/>
<dbReference type="AlphaFoldDB" id="A0A0S3QWR1"/>
<dbReference type="Proteomes" id="UP000291084">
    <property type="component" value="Chromosome 1"/>
</dbReference>
<keyword evidence="3" id="KW-1185">Reference proteome</keyword>
<evidence type="ECO:0000256" key="1">
    <source>
        <dbReference type="SAM" id="MobiDB-lite"/>
    </source>
</evidence>